<evidence type="ECO:0000313" key="14">
    <source>
        <dbReference type="EMBL" id="NYT46945.1"/>
    </source>
</evidence>
<evidence type="ECO:0000256" key="7">
    <source>
        <dbReference type="ARBA" id="ARBA00023186"/>
    </source>
</evidence>
<dbReference type="InterPro" id="IPR046357">
    <property type="entry name" value="PPIase_dom_sf"/>
</dbReference>
<dbReference type="SUPFAM" id="SSF109998">
    <property type="entry name" value="Triger factor/SurA peptide-binding domain-like"/>
    <property type="match status" value="1"/>
</dbReference>
<keyword evidence="2" id="KW-1003">Cell membrane</keyword>
<dbReference type="InterPro" id="IPR027304">
    <property type="entry name" value="Trigger_fact/SurA_dom_sf"/>
</dbReference>
<feature type="transmembrane region" description="Helical" evidence="12">
    <location>
        <begin position="12"/>
        <end position="30"/>
    </location>
</feature>
<evidence type="ECO:0000256" key="5">
    <source>
        <dbReference type="ARBA" id="ARBA00022989"/>
    </source>
</evidence>
<keyword evidence="6 12" id="KW-0472">Membrane</keyword>
<dbReference type="InterPro" id="IPR000297">
    <property type="entry name" value="PPIase_PpiC"/>
</dbReference>
<evidence type="ECO:0000259" key="13">
    <source>
        <dbReference type="PROSITE" id="PS50198"/>
    </source>
</evidence>
<proteinExistence type="inferred from homology"/>
<dbReference type="EMBL" id="JACCHS010000060">
    <property type="protein sequence ID" value="NYT46945.1"/>
    <property type="molecule type" value="Genomic_DNA"/>
</dbReference>
<dbReference type="InterPro" id="IPR023058">
    <property type="entry name" value="PPIase_PpiC_CS"/>
</dbReference>
<comment type="subcellular location">
    <subcellularLocation>
        <location evidence="1">Cell inner membrane</location>
        <topology evidence="1">Single-pass type II membrane protein</topology>
        <orientation evidence="1">Periplasmic side</orientation>
    </subcellularLocation>
</comment>
<comment type="similarity">
    <text evidence="8">Belongs to the PpiD chaperone family.</text>
</comment>
<keyword evidence="11" id="KW-0697">Rotamase</keyword>
<dbReference type="Gene3D" id="1.10.4030.10">
    <property type="entry name" value="Porin chaperone SurA, peptide-binding domain"/>
    <property type="match status" value="1"/>
</dbReference>
<dbReference type="GO" id="GO:0005886">
    <property type="term" value="C:plasma membrane"/>
    <property type="evidence" value="ECO:0007669"/>
    <property type="project" value="UniProtKB-SubCell"/>
</dbReference>
<comment type="caution">
    <text evidence="14">The sequence shown here is derived from an EMBL/GenBank/DDBJ whole genome shotgun (WGS) entry which is preliminary data.</text>
</comment>
<feature type="domain" description="PpiC" evidence="13">
    <location>
        <begin position="255"/>
        <end position="353"/>
    </location>
</feature>
<keyword evidence="7" id="KW-0143">Chaperone</keyword>
<evidence type="ECO:0000256" key="9">
    <source>
        <dbReference type="ARBA" id="ARBA00040743"/>
    </source>
</evidence>
<evidence type="ECO:0000256" key="8">
    <source>
        <dbReference type="ARBA" id="ARBA00038408"/>
    </source>
</evidence>
<evidence type="ECO:0000256" key="4">
    <source>
        <dbReference type="ARBA" id="ARBA00022692"/>
    </source>
</evidence>
<evidence type="ECO:0000256" key="10">
    <source>
        <dbReference type="ARBA" id="ARBA00042775"/>
    </source>
</evidence>
<evidence type="ECO:0000256" key="3">
    <source>
        <dbReference type="ARBA" id="ARBA00022519"/>
    </source>
</evidence>
<dbReference type="Gene3D" id="3.10.50.40">
    <property type="match status" value="1"/>
</dbReference>
<dbReference type="Pfam" id="PF13624">
    <property type="entry name" value="SurA_N_3"/>
    <property type="match status" value="1"/>
</dbReference>
<evidence type="ECO:0000256" key="1">
    <source>
        <dbReference type="ARBA" id="ARBA00004382"/>
    </source>
</evidence>
<dbReference type="GO" id="GO:0003755">
    <property type="term" value="F:peptidyl-prolyl cis-trans isomerase activity"/>
    <property type="evidence" value="ECO:0007669"/>
    <property type="project" value="UniProtKB-KW"/>
</dbReference>
<dbReference type="PANTHER" id="PTHR47529:SF1">
    <property type="entry name" value="PERIPLASMIC CHAPERONE PPID"/>
    <property type="match status" value="1"/>
</dbReference>
<keyword evidence="3" id="KW-0997">Cell inner membrane</keyword>
<dbReference type="PROSITE" id="PS01096">
    <property type="entry name" value="PPIC_PPIASE_1"/>
    <property type="match status" value="1"/>
</dbReference>
<evidence type="ECO:0000256" key="12">
    <source>
        <dbReference type="SAM" id="Phobius"/>
    </source>
</evidence>
<evidence type="ECO:0000256" key="6">
    <source>
        <dbReference type="ARBA" id="ARBA00023136"/>
    </source>
</evidence>
<sequence length="619" mass="68633">MLTKIREKTQGTFAWVILILICVPFALWGLQNYTDGGQESAVVIVGDKEFVQRDVTQAYTQFKQQYADVQIPEQILKTQAIEKLIRDELLLQHVTAENLTVSDERVREFIAALQYFQRDGKFDKKQYETMLGQQGMSSAQFVNRIRKALLMEQYQKAVTETSFVSEQSIERFFKIQNQTRDIEYLSVKLQAVTTMPTAEELDAYYQQQIAAFQTAEQVSVEYVELSLSKLMADVAPTDEQVQAYYDDNIALYSTKERRKISHILFAKTSATTEEQALANAQTAKLRLAQESFADLAAELSDDTVTAKTGGDLGLFEIGVMEPEFEKAATQLQAGEVSEPVKSDFGYHLITVTELVPAATKTLAEVNAEVIEAVQRAEAETRFYEFGEVLTEVSFENSDNLQVVSDELGLEIKQAEFFTRDAGEGIASEQAIRNIAFSEAVLQGNNSEPVELGDDRLLVLRLKEHQPTENKPLQEVQNVIVAEIQAQKAEQQTRQQAESIKQQLLAGASMDEVAAGFALNVEKVSGLKRDSKDISPELNQAVFKAAKPVAGQSTIIVVDTLGGDQAVVNLLAVTDGVKTAEDAEKSKLAVANIARALGQSDYAAVIEGMRSSTRVSIREQ</sequence>
<protein>
    <recommendedName>
        <fullName evidence="9">Periplasmic chaperone PpiD</fullName>
    </recommendedName>
    <alternativeName>
        <fullName evidence="10">Periplasmic folding chaperone</fullName>
    </alternativeName>
</protein>
<dbReference type="Proteomes" id="UP000537890">
    <property type="component" value="Unassembled WGS sequence"/>
</dbReference>
<evidence type="ECO:0000256" key="2">
    <source>
        <dbReference type="ARBA" id="ARBA00022475"/>
    </source>
</evidence>
<keyword evidence="5 12" id="KW-1133">Transmembrane helix</keyword>
<reference evidence="14 15" key="1">
    <citation type="submission" date="2020-05" db="EMBL/GenBank/DDBJ databases">
        <title>Horizontal transmission and recombination maintain forever young bacterial symbiont genomes.</title>
        <authorList>
            <person name="Russell S.L."/>
            <person name="Pepper-Tunick E."/>
            <person name="Svedberg J."/>
            <person name="Byrne A."/>
            <person name="Ruelas Castillo J."/>
            <person name="Vollmers C."/>
            <person name="Beinart R.A."/>
            <person name="Corbett-Detig R."/>
        </authorList>
    </citation>
    <scope>NUCLEOTIDE SEQUENCE [LARGE SCALE GENOMIC DNA]</scope>
    <source>
        <strain evidence="14">4727-3</strain>
    </source>
</reference>
<gene>
    <name evidence="14" type="ORF">H0A75_04305</name>
</gene>
<dbReference type="InterPro" id="IPR052029">
    <property type="entry name" value="PpiD_chaperone"/>
</dbReference>
<keyword evidence="4 12" id="KW-0812">Transmembrane</keyword>
<dbReference type="SUPFAM" id="SSF54534">
    <property type="entry name" value="FKBP-like"/>
    <property type="match status" value="1"/>
</dbReference>
<evidence type="ECO:0000256" key="11">
    <source>
        <dbReference type="PROSITE-ProRule" id="PRU00278"/>
    </source>
</evidence>
<dbReference type="PROSITE" id="PS50198">
    <property type="entry name" value="PPIC_PPIASE_2"/>
    <property type="match status" value="1"/>
</dbReference>
<keyword evidence="11" id="KW-0413">Isomerase</keyword>
<dbReference type="Pfam" id="PF00639">
    <property type="entry name" value="Rotamase"/>
    <property type="match status" value="1"/>
</dbReference>
<dbReference type="AlphaFoldDB" id="A0A7Z0SF23"/>
<organism evidence="14 15">
    <name type="scientific">Candidatus Methanofishera endochildressiae</name>
    <dbReference type="NCBI Taxonomy" id="2738884"/>
    <lineage>
        <taxon>Bacteria</taxon>
        <taxon>Pseudomonadati</taxon>
        <taxon>Pseudomonadota</taxon>
        <taxon>Gammaproteobacteria</taxon>
        <taxon>Candidatus Methanofishera</taxon>
    </lineage>
</organism>
<name>A0A7Z0SF23_9GAMM</name>
<dbReference type="PANTHER" id="PTHR47529">
    <property type="entry name" value="PEPTIDYL-PROLYL CIS-TRANS ISOMERASE D"/>
    <property type="match status" value="1"/>
</dbReference>
<accession>A0A7Z0SF23</accession>
<evidence type="ECO:0000313" key="15">
    <source>
        <dbReference type="Proteomes" id="UP000537890"/>
    </source>
</evidence>